<keyword evidence="1" id="KW-0732">Signal</keyword>
<evidence type="ECO:0000313" key="3">
    <source>
        <dbReference type="Proteomes" id="UP000444185"/>
    </source>
</evidence>
<dbReference type="Proteomes" id="UP000444185">
    <property type="component" value="Unassembled WGS sequence"/>
</dbReference>
<dbReference type="AlphaFoldDB" id="A0A844XZY5"/>
<protein>
    <recommendedName>
        <fullName evidence="4">Tetratricopeptide repeat protein</fullName>
    </recommendedName>
</protein>
<reference evidence="2 3" key="1">
    <citation type="submission" date="2019-12" db="EMBL/GenBank/DDBJ databases">
        <title>Genomic-based taxomic classification of the family Erythrobacteraceae.</title>
        <authorList>
            <person name="Xu L."/>
        </authorList>
    </citation>
    <scope>NUCLEOTIDE SEQUENCE [LARGE SCALE GENOMIC DNA]</scope>
    <source>
        <strain evidence="2 3">DSM 16225</strain>
    </source>
</reference>
<accession>A0A844XZY5</accession>
<evidence type="ECO:0008006" key="4">
    <source>
        <dbReference type="Google" id="ProtNLM"/>
    </source>
</evidence>
<proteinExistence type="predicted"/>
<gene>
    <name evidence="2" type="ORF">GRI42_04965</name>
</gene>
<comment type="caution">
    <text evidence="2">The sequence shown here is derived from an EMBL/GenBank/DDBJ whole genome shotgun (WGS) entry which is preliminary data.</text>
</comment>
<organism evidence="2 3">
    <name type="scientific">Qipengyuania gaetbuli</name>
    <dbReference type="NCBI Taxonomy" id="266952"/>
    <lineage>
        <taxon>Bacteria</taxon>
        <taxon>Pseudomonadati</taxon>
        <taxon>Pseudomonadota</taxon>
        <taxon>Alphaproteobacteria</taxon>
        <taxon>Sphingomonadales</taxon>
        <taxon>Erythrobacteraceae</taxon>
        <taxon>Qipengyuania</taxon>
    </lineage>
</organism>
<dbReference type="EMBL" id="WTYF01000004">
    <property type="protein sequence ID" value="MXO50653.1"/>
    <property type="molecule type" value="Genomic_DNA"/>
</dbReference>
<evidence type="ECO:0000256" key="1">
    <source>
        <dbReference type="SAM" id="SignalP"/>
    </source>
</evidence>
<dbReference type="RefSeq" id="WP_160607232.1">
    <property type="nucleotide sequence ID" value="NZ_WTYF01000004.1"/>
</dbReference>
<feature type="signal peptide" evidence="1">
    <location>
        <begin position="1"/>
        <end position="28"/>
    </location>
</feature>
<dbReference type="OrthoDB" id="7431840at2"/>
<feature type="chain" id="PRO_5032741802" description="Tetratricopeptide repeat protein" evidence="1">
    <location>
        <begin position="29"/>
        <end position="393"/>
    </location>
</feature>
<sequence length="393" mass="41504">MAANPTLKLVGKASLLAGLAAAAALTVAAMTDRGGISVTQQWPFAIANARGEVASAIEDGDGVAALEAAERLVLNAPLRRSNVSLLATAHQLAGNAQASADIFRIASSLGWRDLLAQGNAVQLALANGEYDIAASRMEALVRAEPGSAVTRQLVVVIADVPESRAALGAAMAAGDGWGDNLIIGLHELPVEEIAARLPILRAASSNGFQPTELFARRETDRIYADNPVLGWEVWTALAGPGAVAETGLWDSDFSTIKESSFGGRAPFEWRRERRTTQTLGIAEQDGQVRLAVTGRNFAAENLANQHVRLAPGRYLLGWDSSAAVSGRPDLLLSADCALPTRPMELGPAIFEEGSFYRLLVVGPECMLAQIRVFAPTGGSDSRWIANPRVLPID</sequence>
<evidence type="ECO:0000313" key="2">
    <source>
        <dbReference type="EMBL" id="MXO50653.1"/>
    </source>
</evidence>
<name>A0A844XZY5_9SPHN</name>
<keyword evidence="3" id="KW-1185">Reference proteome</keyword>